<evidence type="ECO:0000256" key="5">
    <source>
        <dbReference type="SAM" id="SignalP"/>
    </source>
</evidence>
<evidence type="ECO:0000259" key="6">
    <source>
        <dbReference type="PROSITE" id="PS51767"/>
    </source>
</evidence>
<dbReference type="Gramene" id="PVH33714">
    <property type="protein sequence ID" value="PVH33714"/>
    <property type="gene ID" value="PAHAL_8G052800"/>
</dbReference>
<evidence type="ECO:0000313" key="7">
    <source>
        <dbReference type="EMBL" id="PVH33714.1"/>
    </source>
</evidence>
<feature type="signal peptide" evidence="5">
    <location>
        <begin position="1"/>
        <end position="23"/>
    </location>
</feature>
<reference evidence="7" key="1">
    <citation type="submission" date="2018-04" db="EMBL/GenBank/DDBJ databases">
        <title>WGS assembly of Panicum hallii.</title>
        <authorList>
            <person name="Lovell J."/>
            <person name="Jenkins J."/>
            <person name="Lowry D."/>
            <person name="Mamidi S."/>
            <person name="Sreedasyam A."/>
            <person name="Weng X."/>
            <person name="Barry K."/>
            <person name="Bonette J."/>
            <person name="Campitelli B."/>
            <person name="Daum C."/>
            <person name="Gordon S."/>
            <person name="Gould B."/>
            <person name="Lipzen A."/>
            <person name="Macqueen A."/>
            <person name="Palacio-Mejia J."/>
            <person name="Plott C."/>
            <person name="Shakirov E."/>
            <person name="Shu S."/>
            <person name="Yoshinaga Y."/>
            <person name="Zane M."/>
            <person name="Rokhsar D."/>
            <person name="Grimwood J."/>
            <person name="Schmutz J."/>
            <person name="Juenger T."/>
        </authorList>
    </citation>
    <scope>NUCLEOTIDE SEQUENCE [LARGE SCALE GENOMIC DNA]</scope>
    <source>
        <strain evidence="7">FIL2</strain>
    </source>
</reference>
<dbReference type="SUPFAM" id="SSF50630">
    <property type="entry name" value="Acid proteases"/>
    <property type="match status" value="1"/>
</dbReference>
<dbReference type="InterPro" id="IPR032861">
    <property type="entry name" value="TAXi_N"/>
</dbReference>
<dbReference type="InterPro" id="IPR001461">
    <property type="entry name" value="Aspartic_peptidase_A1"/>
</dbReference>
<gene>
    <name evidence="7" type="ORF">PAHAL_8G052800</name>
</gene>
<dbReference type="EMBL" id="CM008053">
    <property type="protein sequence ID" value="PVH33714.1"/>
    <property type="molecule type" value="Genomic_DNA"/>
</dbReference>
<keyword evidence="5" id="KW-0732">Signal</keyword>
<keyword evidence="2" id="KW-0645">Protease</keyword>
<name>A0A2T8I7S8_9POAL</name>
<dbReference type="Pfam" id="PF14541">
    <property type="entry name" value="TAXi_C"/>
    <property type="match status" value="1"/>
</dbReference>
<dbReference type="InterPro" id="IPR032799">
    <property type="entry name" value="TAXi_C"/>
</dbReference>
<protein>
    <recommendedName>
        <fullName evidence="6">Peptidase A1 domain-containing protein</fullName>
    </recommendedName>
</protein>
<dbReference type="Proteomes" id="UP000243499">
    <property type="component" value="Chromosome 8"/>
</dbReference>
<dbReference type="InterPro" id="IPR021109">
    <property type="entry name" value="Peptidase_aspartic_dom_sf"/>
</dbReference>
<dbReference type="Gene3D" id="2.40.70.10">
    <property type="entry name" value="Acid Proteases"/>
    <property type="match status" value="2"/>
</dbReference>
<accession>A0A2T8I7S8</accession>
<evidence type="ECO:0000256" key="4">
    <source>
        <dbReference type="ARBA" id="ARBA00022801"/>
    </source>
</evidence>
<evidence type="ECO:0000256" key="3">
    <source>
        <dbReference type="ARBA" id="ARBA00022750"/>
    </source>
</evidence>
<dbReference type="FunFam" id="2.40.70.10:FF:000015">
    <property type="entry name" value="Aspartyl protease family protein"/>
    <property type="match status" value="1"/>
</dbReference>
<dbReference type="AlphaFoldDB" id="A0A2T8I7S8"/>
<feature type="domain" description="Peptidase A1" evidence="6">
    <location>
        <begin position="35"/>
        <end position="347"/>
    </location>
</feature>
<comment type="similarity">
    <text evidence="1">Belongs to the peptidase A1 family.</text>
</comment>
<keyword evidence="3" id="KW-0064">Aspartyl protease</keyword>
<dbReference type="PANTHER" id="PTHR13683:SF820">
    <property type="entry name" value="PEPTIDASE A1 DOMAIN-CONTAINING PROTEIN"/>
    <property type="match status" value="1"/>
</dbReference>
<dbReference type="InterPro" id="IPR033121">
    <property type="entry name" value="PEPTIDASE_A1"/>
</dbReference>
<sequence length="347" mass="37698">MAGRWAPVVGVLLLLPLLPLASSSMVFKRDGNPLLYVTMNIGEPAKHYFLDIDTGSNLTWLECNTLGKGACLTCNKEPHPLYRPTRSKLVPCADLLCDTLHHDLGTTKNCRDAPHQCGYEIAYLDGSSLGVLLRDKFSLPTGSAPKDSPTIAFGCGYDQVHDPKKAATVAVDGILGLGRGSVDLVSQLKRQGAISKNVIAHCLSRKGGGYLFMGEENVPSSHITWVPIAPRTPGMLKASLSKYLKQVSDASLPLCWKGPRPFKSVDDLKKKFKPLVSLKFGGGVTMAIPPENYLVITEHGNACFGVLALQGLDMYLIGDITMQDQLMIYENEKGRIGWMPSPCDKMP</sequence>
<keyword evidence="4" id="KW-0378">Hydrolase</keyword>
<proteinExistence type="inferred from homology"/>
<dbReference type="PANTHER" id="PTHR13683">
    <property type="entry name" value="ASPARTYL PROTEASES"/>
    <property type="match status" value="1"/>
</dbReference>
<dbReference type="GO" id="GO:0006508">
    <property type="term" value="P:proteolysis"/>
    <property type="evidence" value="ECO:0007669"/>
    <property type="project" value="UniProtKB-KW"/>
</dbReference>
<organism evidence="7">
    <name type="scientific">Panicum hallii</name>
    <dbReference type="NCBI Taxonomy" id="206008"/>
    <lineage>
        <taxon>Eukaryota</taxon>
        <taxon>Viridiplantae</taxon>
        <taxon>Streptophyta</taxon>
        <taxon>Embryophyta</taxon>
        <taxon>Tracheophyta</taxon>
        <taxon>Spermatophyta</taxon>
        <taxon>Magnoliopsida</taxon>
        <taxon>Liliopsida</taxon>
        <taxon>Poales</taxon>
        <taxon>Poaceae</taxon>
        <taxon>PACMAD clade</taxon>
        <taxon>Panicoideae</taxon>
        <taxon>Panicodae</taxon>
        <taxon>Paniceae</taxon>
        <taxon>Panicinae</taxon>
        <taxon>Panicum</taxon>
        <taxon>Panicum sect. Panicum</taxon>
    </lineage>
</organism>
<evidence type="ECO:0000256" key="2">
    <source>
        <dbReference type="ARBA" id="ARBA00022670"/>
    </source>
</evidence>
<evidence type="ECO:0000256" key="1">
    <source>
        <dbReference type="ARBA" id="ARBA00007447"/>
    </source>
</evidence>
<dbReference type="PROSITE" id="PS51767">
    <property type="entry name" value="PEPTIDASE_A1"/>
    <property type="match status" value="1"/>
</dbReference>
<dbReference type="GO" id="GO:0004190">
    <property type="term" value="F:aspartic-type endopeptidase activity"/>
    <property type="evidence" value="ECO:0007669"/>
    <property type="project" value="UniProtKB-KW"/>
</dbReference>
<feature type="chain" id="PRO_5015487756" description="Peptidase A1 domain-containing protein" evidence="5">
    <location>
        <begin position="24"/>
        <end position="347"/>
    </location>
</feature>
<dbReference type="Pfam" id="PF14543">
    <property type="entry name" value="TAXi_N"/>
    <property type="match status" value="1"/>
</dbReference>